<evidence type="ECO:0000313" key="1">
    <source>
        <dbReference type="EMBL" id="GAC23280.1"/>
    </source>
</evidence>
<dbReference type="AlphaFoldDB" id="K6ZIR7"/>
<organism evidence="1 2">
    <name type="scientific">Paraglaciecola mesophila KMM 241</name>
    <dbReference type="NCBI Taxonomy" id="1128912"/>
    <lineage>
        <taxon>Bacteria</taxon>
        <taxon>Pseudomonadati</taxon>
        <taxon>Pseudomonadota</taxon>
        <taxon>Gammaproteobacteria</taxon>
        <taxon>Alteromonadales</taxon>
        <taxon>Alteromonadaceae</taxon>
        <taxon>Paraglaciecola</taxon>
    </lineage>
</organism>
<dbReference type="eggNOG" id="ENOG5033EJ6">
    <property type="taxonomic scope" value="Bacteria"/>
</dbReference>
<reference evidence="1 2" key="1">
    <citation type="journal article" date="2017" name="Antonie Van Leeuwenhoek">
        <title>Rhizobium rhizosphaerae sp. nov., a novel species isolated from rice rhizosphere.</title>
        <authorList>
            <person name="Zhao J.J."/>
            <person name="Zhang J."/>
            <person name="Zhang R.J."/>
            <person name="Zhang C.W."/>
            <person name="Yin H.Q."/>
            <person name="Zhang X.X."/>
        </authorList>
    </citation>
    <scope>NUCLEOTIDE SEQUENCE [LARGE SCALE GENOMIC DNA]</scope>
    <source>
        <strain evidence="1 2">KMM 241</strain>
    </source>
</reference>
<sequence>MQTYEIDFHNAEGSVCSKKHVDIKTEIIASSPDKPNSITKKIIFRCEDHLHCDVAEMERLAATEELAQRGRKND</sequence>
<dbReference type="RefSeq" id="WP_006991431.1">
    <property type="nucleotide sequence ID" value="NZ_BAEP01000020.1"/>
</dbReference>
<dbReference type="EMBL" id="BAEP01000020">
    <property type="protein sequence ID" value="GAC23280.1"/>
    <property type="molecule type" value="Genomic_DNA"/>
</dbReference>
<comment type="caution">
    <text evidence="1">The sequence shown here is derived from an EMBL/GenBank/DDBJ whole genome shotgun (WGS) entry which is preliminary data.</text>
</comment>
<dbReference type="Proteomes" id="UP000006263">
    <property type="component" value="Unassembled WGS sequence"/>
</dbReference>
<gene>
    <name evidence="1" type="ORF">GMES_0981</name>
</gene>
<protein>
    <submittedName>
        <fullName evidence="1">Uncharacterized protein</fullName>
    </submittedName>
</protein>
<name>K6ZIR7_9ALTE</name>
<accession>K6ZIR7</accession>
<dbReference type="OrthoDB" id="6401993at2"/>
<evidence type="ECO:0000313" key="2">
    <source>
        <dbReference type="Proteomes" id="UP000006263"/>
    </source>
</evidence>
<proteinExistence type="predicted"/>